<dbReference type="EnsemblPlants" id="EMT07669">
    <property type="protein sequence ID" value="EMT07669"/>
    <property type="gene ID" value="F775_42596"/>
</dbReference>
<organism evidence="1">
    <name type="scientific">Aegilops tauschii</name>
    <name type="common">Tausch's goatgrass</name>
    <name type="synonym">Aegilops squarrosa</name>
    <dbReference type="NCBI Taxonomy" id="37682"/>
    <lineage>
        <taxon>Eukaryota</taxon>
        <taxon>Viridiplantae</taxon>
        <taxon>Streptophyta</taxon>
        <taxon>Embryophyta</taxon>
        <taxon>Tracheophyta</taxon>
        <taxon>Spermatophyta</taxon>
        <taxon>Magnoliopsida</taxon>
        <taxon>Liliopsida</taxon>
        <taxon>Poales</taxon>
        <taxon>Poaceae</taxon>
        <taxon>BOP clade</taxon>
        <taxon>Pooideae</taxon>
        <taxon>Triticodae</taxon>
        <taxon>Triticeae</taxon>
        <taxon>Triticinae</taxon>
        <taxon>Aegilops</taxon>
    </lineage>
</organism>
<reference evidence="1" key="1">
    <citation type="submission" date="2015-06" db="UniProtKB">
        <authorList>
            <consortium name="EnsemblPlants"/>
        </authorList>
    </citation>
    <scope>IDENTIFICATION</scope>
</reference>
<accession>M8BLL4</accession>
<name>M8BLL4_AEGTA</name>
<protein>
    <submittedName>
        <fullName evidence="1">Uncharacterized protein</fullName>
    </submittedName>
</protein>
<evidence type="ECO:0000313" key="1">
    <source>
        <dbReference type="EnsemblPlants" id="EMT07669"/>
    </source>
</evidence>
<dbReference type="AlphaFoldDB" id="M8BLL4"/>
<sequence>MGLVTGEEERHRGLGEGVCIAASRGGLGWRLEIIHRELLGRPTAAGHGDGRRRAAWPHRRGGNNWSSGIRREA</sequence>
<proteinExistence type="predicted"/>